<dbReference type="PROSITE" id="PS00216">
    <property type="entry name" value="SUGAR_TRANSPORT_1"/>
    <property type="match status" value="1"/>
</dbReference>
<feature type="transmembrane region" description="Helical" evidence="6">
    <location>
        <begin position="56"/>
        <end position="81"/>
    </location>
</feature>
<dbReference type="Pfam" id="PF07690">
    <property type="entry name" value="MFS_1"/>
    <property type="match status" value="1"/>
</dbReference>
<comment type="subcellular location">
    <subcellularLocation>
        <location evidence="1">Membrane</location>
        <topology evidence="1">Multi-pass membrane protein</topology>
    </subcellularLocation>
</comment>
<dbReference type="PANTHER" id="PTHR23501:SF94">
    <property type="entry name" value="MAJOR FACILITATOR SUPERFAMILY (MFS) PROFILE DOMAIN-CONTAINING PROTEIN"/>
    <property type="match status" value="1"/>
</dbReference>
<dbReference type="PANTHER" id="PTHR23501">
    <property type="entry name" value="MAJOR FACILITATOR SUPERFAMILY"/>
    <property type="match status" value="1"/>
</dbReference>
<dbReference type="PRINTS" id="PR01036">
    <property type="entry name" value="TCRTETB"/>
</dbReference>
<feature type="transmembrane region" description="Helical" evidence="6">
    <location>
        <begin position="316"/>
        <end position="339"/>
    </location>
</feature>
<accession>A0AA38RSC0</accession>
<keyword evidence="2 6" id="KW-0812">Transmembrane</keyword>
<feature type="transmembrane region" description="Helical" evidence="6">
    <location>
        <begin position="359"/>
        <end position="378"/>
    </location>
</feature>
<feature type="transmembrane region" description="Helical" evidence="6">
    <location>
        <begin position="521"/>
        <end position="540"/>
    </location>
</feature>
<dbReference type="Gene3D" id="1.20.1720.10">
    <property type="entry name" value="Multidrug resistance protein D"/>
    <property type="match status" value="1"/>
</dbReference>
<feature type="transmembrane region" description="Helical" evidence="6">
    <location>
        <begin position="249"/>
        <end position="271"/>
    </location>
</feature>
<feature type="transmembrane region" description="Helical" evidence="6">
    <location>
        <begin position="385"/>
        <end position="404"/>
    </location>
</feature>
<dbReference type="FunFam" id="1.20.1720.10:FF:000018">
    <property type="entry name" value="Putative MFS multidrug transporter"/>
    <property type="match status" value="1"/>
</dbReference>
<protein>
    <submittedName>
        <fullName evidence="8">Major facilitator superfamily domain-containing protein</fullName>
    </submittedName>
</protein>
<evidence type="ECO:0000259" key="7">
    <source>
        <dbReference type="PROSITE" id="PS50850"/>
    </source>
</evidence>
<name>A0AA38RSC0_9PEZI</name>
<dbReference type="SUPFAM" id="SSF103473">
    <property type="entry name" value="MFS general substrate transporter"/>
    <property type="match status" value="1"/>
</dbReference>
<keyword evidence="4 6" id="KW-0472">Membrane</keyword>
<dbReference type="InterPro" id="IPR005829">
    <property type="entry name" value="Sugar_transporter_CS"/>
</dbReference>
<evidence type="ECO:0000313" key="9">
    <source>
        <dbReference type="Proteomes" id="UP001174691"/>
    </source>
</evidence>
<gene>
    <name evidence="8" type="ORF">NKR19_g7996</name>
</gene>
<feature type="domain" description="Major facilitator superfamily (MFS) profile" evidence="7">
    <location>
        <begin position="58"/>
        <end position="545"/>
    </location>
</feature>
<keyword evidence="3 6" id="KW-1133">Transmembrane helix</keyword>
<feature type="region of interest" description="Disordered" evidence="5">
    <location>
        <begin position="575"/>
        <end position="599"/>
    </location>
</feature>
<feature type="transmembrane region" description="Helical" evidence="6">
    <location>
        <begin position="149"/>
        <end position="171"/>
    </location>
</feature>
<feature type="transmembrane region" description="Helical" evidence="6">
    <location>
        <begin position="217"/>
        <end position="237"/>
    </location>
</feature>
<evidence type="ECO:0000256" key="3">
    <source>
        <dbReference type="ARBA" id="ARBA00022989"/>
    </source>
</evidence>
<feature type="transmembrane region" description="Helical" evidence="6">
    <location>
        <begin position="283"/>
        <end position="304"/>
    </location>
</feature>
<dbReference type="Proteomes" id="UP001174691">
    <property type="component" value="Unassembled WGS sequence"/>
</dbReference>
<feature type="transmembrane region" description="Helical" evidence="6">
    <location>
        <begin position="93"/>
        <end position="112"/>
    </location>
</feature>
<evidence type="ECO:0000256" key="1">
    <source>
        <dbReference type="ARBA" id="ARBA00004141"/>
    </source>
</evidence>
<reference evidence="8" key="1">
    <citation type="submission" date="2022-07" db="EMBL/GenBank/DDBJ databases">
        <title>Fungi with potential for degradation of polypropylene.</title>
        <authorList>
            <person name="Gostincar C."/>
        </authorList>
    </citation>
    <scope>NUCLEOTIDE SEQUENCE</scope>
    <source>
        <strain evidence="8">EXF-13287</strain>
    </source>
</reference>
<dbReference type="InterPro" id="IPR020846">
    <property type="entry name" value="MFS_dom"/>
</dbReference>
<dbReference type="EMBL" id="JANBVN010000151">
    <property type="protein sequence ID" value="KAJ9138022.1"/>
    <property type="molecule type" value="Genomic_DNA"/>
</dbReference>
<keyword evidence="9" id="KW-1185">Reference proteome</keyword>
<feature type="transmembrane region" description="Helical" evidence="6">
    <location>
        <begin position="410"/>
        <end position="435"/>
    </location>
</feature>
<dbReference type="InterPro" id="IPR011701">
    <property type="entry name" value="MFS"/>
</dbReference>
<feature type="transmembrane region" description="Helical" evidence="6">
    <location>
        <begin position="124"/>
        <end position="143"/>
    </location>
</feature>
<dbReference type="CDD" id="cd17502">
    <property type="entry name" value="MFS_Azr1_MDR_like"/>
    <property type="match status" value="1"/>
</dbReference>
<dbReference type="AlphaFoldDB" id="A0AA38RSC0"/>
<proteinExistence type="predicted"/>
<comment type="caution">
    <text evidence="8">The sequence shown here is derived from an EMBL/GenBank/DDBJ whole genome shotgun (WGS) entry which is preliminary data.</text>
</comment>
<sequence>MESTEQTAALQRQLYRPADLDSLCDFENDAISPSSDTDPGVQEIDVSRWKPCKEEYGVMVTIATISLMVALDATILVPVLPQLTVDLDGTATQAFWAGTSYLLTSAVFQPFIAALSDLFGRREMLLLSLAFFTLGTLLCAPIARNFEILLAGRALQGVGGGGIVTLGQVIFADIIPLRQRPKYFSIVLAAWALGSILGPLVGGLFVEQATWKWCFYVNFPFCALGFVMVPLFIKLKAEKLSFASKLARADWLGGFLFIGGMTVFLIGLSWAGVQFEWSSAQALAPMFIGLAAVSGAVVWEVYVADEPFLRTGICSSASAVAAYGLAFGQGFLLFCALYYMPLYFSAVRSHNPIQSGLDLLPVTGFLLPGSIIVSRLTTRFGRFRWAVWLGWTVTALGTGLFLLFDTDTPSAVWAAVFGVFGIGNGMVLTGVNVAIQASSHAENSGRAAAMYTFARALGMSIGVAIGGTTFQNVMSKKLTEFGLPEAIAKNAEAFIHELRVLQPDDPVRVGAIKSYVQGLHGVFYVMMGVALACFVACFMIKGHSMDKPLDSTFAFQGSRHPSGTTIRDKAVQVRPAPSAFSAGPHQPSTSWSDTGKLRRGQQQPVSSVASYMVGPGGWRVPVNPVSGGTMPVPRLISQTSVALLQMPEAIHINEDERQRILWH</sequence>
<organism evidence="8 9">
    <name type="scientific">Coniochaeta hoffmannii</name>
    <dbReference type="NCBI Taxonomy" id="91930"/>
    <lineage>
        <taxon>Eukaryota</taxon>
        <taxon>Fungi</taxon>
        <taxon>Dikarya</taxon>
        <taxon>Ascomycota</taxon>
        <taxon>Pezizomycotina</taxon>
        <taxon>Sordariomycetes</taxon>
        <taxon>Sordariomycetidae</taxon>
        <taxon>Coniochaetales</taxon>
        <taxon>Coniochaetaceae</taxon>
        <taxon>Coniochaeta</taxon>
    </lineage>
</organism>
<dbReference type="GO" id="GO:0022857">
    <property type="term" value="F:transmembrane transporter activity"/>
    <property type="evidence" value="ECO:0007669"/>
    <property type="project" value="InterPro"/>
</dbReference>
<evidence type="ECO:0000313" key="8">
    <source>
        <dbReference type="EMBL" id="KAJ9138022.1"/>
    </source>
</evidence>
<evidence type="ECO:0000256" key="4">
    <source>
        <dbReference type="ARBA" id="ARBA00023136"/>
    </source>
</evidence>
<evidence type="ECO:0000256" key="2">
    <source>
        <dbReference type="ARBA" id="ARBA00022692"/>
    </source>
</evidence>
<dbReference type="Gene3D" id="1.20.1250.20">
    <property type="entry name" value="MFS general substrate transporter like domains"/>
    <property type="match status" value="1"/>
</dbReference>
<evidence type="ECO:0000256" key="6">
    <source>
        <dbReference type="SAM" id="Phobius"/>
    </source>
</evidence>
<evidence type="ECO:0000256" key="5">
    <source>
        <dbReference type="SAM" id="MobiDB-lite"/>
    </source>
</evidence>
<dbReference type="InterPro" id="IPR036259">
    <property type="entry name" value="MFS_trans_sf"/>
</dbReference>
<dbReference type="PROSITE" id="PS50850">
    <property type="entry name" value="MFS"/>
    <property type="match status" value="1"/>
</dbReference>
<feature type="transmembrane region" description="Helical" evidence="6">
    <location>
        <begin position="183"/>
        <end position="205"/>
    </location>
</feature>
<dbReference type="GO" id="GO:0005886">
    <property type="term" value="C:plasma membrane"/>
    <property type="evidence" value="ECO:0007669"/>
    <property type="project" value="TreeGrafter"/>
</dbReference>
<feature type="transmembrane region" description="Helical" evidence="6">
    <location>
        <begin position="447"/>
        <end position="470"/>
    </location>
</feature>